<feature type="region of interest" description="Disordered" evidence="4">
    <location>
        <begin position="451"/>
        <end position="487"/>
    </location>
</feature>
<dbReference type="SUPFAM" id="SSF64593">
    <property type="entry name" value="Intermediate filament protein, coiled coil region"/>
    <property type="match status" value="2"/>
</dbReference>
<feature type="compositionally biased region" description="Polar residues" evidence="4">
    <location>
        <begin position="602"/>
        <end position="639"/>
    </location>
</feature>
<feature type="domain" description="IF rod" evidence="5">
    <location>
        <begin position="92"/>
        <end position="406"/>
    </location>
</feature>
<keyword evidence="1" id="KW-0403">Intermediate filament</keyword>
<protein>
    <submittedName>
        <fullName evidence="7">Uncharacterized protein LOC103056771</fullName>
    </submittedName>
</protein>
<dbReference type="InterPro" id="IPR003054">
    <property type="entry name" value="Keratin_II"/>
</dbReference>
<feature type="compositionally biased region" description="Polar residues" evidence="4">
    <location>
        <begin position="809"/>
        <end position="818"/>
    </location>
</feature>
<reference evidence="7" key="1">
    <citation type="submission" date="2025-08" db="UniProtKB">
        <authorList>
            <consortium name="RefSeq"/>
        </authorList>
    </citation>
    <scope>IDENTIFICATION</scope>
    <source>
        <tissue evidence="7">Liver</tissue>
    </source>
</reference>
<feature type="compositionally biased region" description="Polar residues" evidence="4">
    <location>
        <begin position="535"/>
        <end position="550"/>
    </location>
</feature>
<feature type="compositionally biased region" description="Polar residues" evidence="4">
    <location>
        <begin position="652"/>
        <end position="686"/>
    </location>
</feature>
<dbReference type="PROSITE" id="PS51842">
    <property type="entry name" value="IF_ROD_2"/>
    <property type="match status" value="1"/>
</dbReference>
<feature type="compositionally biased region" description="Low complexity" evidence="4">
    <location>
        <begin position="514"/>
        <end position="526"/>
    </location>
</feature>
<evidence type="ECO:0000256" key="3">
    <source>
        <dbReference type="SAM" id="Coils"/>
    </source>
</evidence>
<feature type="region of interest" description="Disordered" evidence="4">
    <location>
        <begin position="903"/>
        <end position="969"/>
    </location>
</feature>
<keyword evidence="2 3" id="KW-0175">Coiled coil</keyword>
<organism evidence="6 7">
    <name type="scientific">Python bivittatus</name>
    <name type="common">Burmese python</name>
    <name type="synonym">Python molurus bivittatus</name>
    <dbReference type="NCBI Taxonomy" id="176946"/>
    <lineage>
        <taxon>Eukaryota</taxon>
        <taxon>Metazoa</taxon>
        <taxon>Chordata</taxon>
        <taxon>Craniata</taxon>
        <taxon>Vertebrata</taxon>
        <taxon>Euteleostomi</taxon>
        <taxon>Lepidosauria</taxon>
        <taxon>Squamata</taxon>
        <taxon>Bifurcata</taxon>
        <taxon>Unidentata</taxon>
        <taxon>Episquamata</taxon>
        <taxon>Toxicofera</taxon>
        <taxon>Serpentes</taxon>
        <taxon>Henophidia</taxon>
        <taxon>Pythonidae</taxon>
        <taxon>Python</taxon>
    </lineage>
</organism>
<dbReference type="GO" id="GO:0031424">
    <property type="term" value="P:keratinization"/>
    <property type="evidence" value="ECO:0007669"/>
    <property type="project" value="TreeGrafter"/>
</dbReference>
<feature type="compositionally biased region" description="Polar residues" evidence="4">
    <location>
        <begin position="829"/>
        <end position="842"/>
    </location>
</feature>
<dbReference type="InterPro" id="IPR039008">
    <property type="entry name" value="IF_rod_dom"/>
</dbReference>
<dbReference type="Gene3D" id="1.20.5.500">
    <property type="entry name" value="Single helix bin"/>
    <property type="match status" value="1"/>
</dbReference>
<feature type="compositionally biased region" description="Polar residues" evidence="4">
    <location>
        <begin position="576"/>
        <end position="588"/>
    </location>
</feature>
<dbReference type="Proteomes" id="UP000695026">
    <property type="component" value="Unplaced"/>
</dbReference>
<feature type="coiled-coil region" evidence="3">
    <location>
        <begin position="350"/>
        <end position="384"/>
    </location>
</feature>
<feature type="region of interest" description="Disordered" evidence="4">
    <location>
        <begin position="30"/>
        <end position="53"/>
    </location>
</feature>
<dbReference type="SMART" id="SM01391">
    <property type="entry name" value="Filament"/>
    <property type="match status" value="1"/>
</dbReference>
<proteinExistence type="predicted"/>
<feature type="region of interest" description="Disordered" evidence="4">
    <location>
        <begin position="602"/>
        <end position="686"/>
    </location>
</feature>
<sequence length="1244" mass="137064">MTSHSGNFSAGSLTSPEASYSWRRQCSSSHSTRDEACSSPNLGEASKKNFSSSSLTGHGYHYTYPRVSVNKHLLAPLHLDIDPALQEIRTKEKEEIKTLNNQFAALIGKVQSLEQHNQVLLTRWNFLKEQDSSLSDLDIKLLYDRYMNKLNLEIRSIDVEKEQLDSELDEVLASMDVFRSKFEEEINKRSGLEFTFTTLKKDLDNGFLHKTELETKLSGLHAWVELMTTIQEQELEEVMSQIKDVSVVLGIDNNRYMPDPHRIVEDVRAQYEDLAIRSWEELEALTRSKLNEREVLSAKYGDHLLNDRRVIAELNIQIQKMRSCIVSLKSQCLQLEDNIKNVGLQGETALNDAKAKLAKLEDALHSARQDLAQLVKEYQELMNIKLALDIEILTYRKLVEGEESSMESPPPAFISKIFSRPKSFLPDSDITNVSDVASRAKDLTNEMTQSWSSLETGLSRSHNGGNKVASSNGSFSSCNNRSGGTPDCSLSTSYISEGRDIFESSSYSQRDNLGSPSRSSSNRSGNFADAEDTMESNSSRSYSYRIGSNRSHSKRSGDNLESSRYPSGEIRDISEGSLSRTQSNESGALTETVFARTYSETSDNIQEGNNSGSPSHTSAEFLSSKFSRTQSGESNNSSGPRYHSSRKESVPDGNQSQSQGNRDGELTDNTFARSHSGDSSEGSLFRSYSGTSASYIEGDLSRSQSDENECRNIHGNEGYAEPIVSETTRAEDGRVPVGGISGTYSEASGDISEVSLSESQSDETEFRGSHEEFAGPVLCRTRSAEDGGVPVGGISESSSEVSRNSSLGDQNQSSTDTVFPQAHTEGTQEDSLNNYPSNTNTAFVEGSVSRSLSDERQSVSKGSGFKTPSIKSTTLSDSVFVRTPTSVDEEMCEESVLKIHSRARESSLETNISGDPSPRSEELLPSDLSRLHKMESRGVSDNNPSLRGCGSKSKSESGFSKNQSNRKGGLTESVFARAHSDPAKGDYFSSQNDGSEGFVKAAVSRINRGILEGGSSGSQSSRREGFADTDLMKYQSKESKGSHEDTSFPDYGVRYASETNEAVLQSGLSRIEYEQAGSFSRNRSERGNPVETSTPIQLHRKNEEATEHSFSRSHSEESGSFKAADLLSRSSSQESRGISEATISSSCGKENEKCTEGMLFRNYSYRCAVTSHPRTESAEAEDIPESELYRSPSSESGRLSSPGIYRGRSGEREDESEVAFSRSYSNRDEVAMNNQCISHDNRNE</sequence>
<feature type="region of interest" description="Disordered" evidence="4">
    <location>
        <begin position="699"/>
        <end position="736"/>
    </location>
</feature>
<dbReference type="GeneID" id="103056771"/>
<feature type="compositionally biased region" description="Basic and acidic residues" evidence="4">
    <location>
        <begin position="929"/>
        <end position="938"/>
    </location>
</feature>
<dbReference type="FunFam" id="1.20.5.1160:FF:000001">
    <property type="entry name" value="Keratin type II"/>
    <property type="match status" value="1"/>
</dbReference>
<feature type="compositionally biased region" description="Low complexity" evidence="4">
    <location>
        <begin position="792"/>
        <end position="808"/>
    </location>
</feature>
<dbReference type="Gene3D" id="1.20.5.1160">
    <property type="entry name" value="Vasodilator-stimulated phosphoprotein"/>
    <property type="match status" value="1"/>
</dbReference>
<dbReference type="OrthoDB" id="2441647at2759"/>
<dbReference type="Gene3D" id="1.20.5.170">
    <property type="match status" value="1"/>
</dbReference>
<accession>A0A9F2N1L2</accession>
<dbReference type="GO" id="GO:0045095">
    <property type="term" value="C:keratin filament"/>
    <property type="evidence" value="ECO:0007669"/>
    <property type="project" value="InterPro"/>
</dbReference>
<dbReference type="AlphaFoldDB" id="A0A9F2N1L2"/>
<dbReference type="GO" id="GO:0030280">
    <property type="term" value="F:structural constituent of skin epidermis"/>
    <property type="evidence" value="ECO:0007669"/>
    <property type="project" value="TreeGrafter"/>
</dbReference>
<dbReference type="KEGG" id="pbi:103056771"/>
<dbReference type="FunFam" id="1.20.5.170:FF:000004">
    <property type="entry name" value="Keratin, type II cytoskeletal 5"/>
    <property type="match status" value="1"/>
</dbReference>
<feature type="compositionally biased region" description="Low complexity" evidence="4">
    <location>
        <begin position="1190"/>
        <end position="1207"/>
    </location>
</feature>
<dbReference type="Pfam" id="PF00038">
    <property type="entry name" value="Filament"/>
    <property type="match status" value="1"/>
</dbReference>
<gene>
    <name evidence="7" type="primary">LOC103056771</name>
</gene>
<keyword evidence="6" id="KW-1185">Reference proteome</keyword>
<evidence type="ECO:0000313" key="6">
    <source>
        <dbReference type="Proteomes" id="UP000695026"/>
    </source>
</evidence>
<dbReference type="RefSeq" id="XP_007420800.1">
    <property type="nucleotide sequence ID" value="XM_007420738.3"/>
</dbReference>
<dbReference type="OMA" id="YSYRCAV"/>
<dbReference type="GO" id="GO:0045109">
    <property type="term" value="P:intermediate filament organization"/>
    <property type="evidence" value="ECO:0007669"/>
    <property type="project" value="TreeGrafter"/>
</dbReference>
<feature type="compositionally biased region" description="Basic and acidic residues" evidence="4">
    <location>
        <begin position="1100"/>
        <end position="1119"/>
    </location>
</feature>
<evidence type="ECO:0000256" key="1">
    <source>
        <dbReference type="ARBA" id="ARBA00022754"/>
    </source>
</evidence>
<feature type="region of interest" description="Disordered" evidence="4">
    <location>
        <begin position="782"/>
        <end position="871"/>
    </location>
</feature>
<feature type="compositionally biased region" description="Basic and acidic residues" evidence="4">
    <location>
        <begin position="704"/>
        <end position="714"/>
    </location>
</feature>
<feature type="region of interest" description="Disordered" evidence="4">
    <location>
        <begin position="505"/>
        <end position="588"/>
    </location>
</feature>
<dbReference type="GO" id="GO:0005615">
    <property type="term" value="C:extracellular space"/>
    <property type="evidence" value="ECO:0007669"/>
    <property type="project" value="TreeGrafter"/>
</dbReference>
<dbReference type="PANTHER" id="PTHR45616">
    <property type="entry name" value="GATA-TYPE DOMAIN-CONTAINING PROTEIN"/>
    <property type="match status" value="1"/>
</dbReference>
<dbReference type="PANTHER" id="PTHR45616:SF1">
    <property type="entry name" value="KERATIN, TYPE II CYTOSKELETAL 80"/>
    <property type="match status" value="1"/>
</dbReference>
<evidence type="ECO:0000256" key="2">
    <source>
        <dbReference type="ARBA" id="ARBA00023054"/>
    </source>
</evidence>
<feature type="compositionally biased region" description="Low complexity" evidence="4">
    <location>
        <begin position="1128"/>
        <end position="1140"/>
    </location>
</feature>
<dbReference type="PRINTS" id="PR01276">
    <property type="entry name" value="TYPE2KERATIN"/>
</dbReference>
<name>A0A9F2N1L2_PYTBI</name>
<feature type="compositionally biased region" description="Low complexity" evidence="4">
    <location>
        <begin position="948"/>
        <end position="961"/>
    </location>
</feature>
<evidence type="ECO:0000313" key="7">
    <source>
        <dbReference type="RefSeq" id="XP_007420800.1"/>
    </source>
</evidence>
<feature type="region of interest" description="Disordered" evidence="4">
    <location>
        <begin position="1172"/>
        <end position="1226"/>
    </location>
</feature>
<evidence type="ECO:0000256" key="4">
    <source>
        <dbReference type="SAM" id="MobiDB-lite"/>
    </source>
</evidence>
<evidence type="ECO:0000259" key="5">
    <source>
        <dbReference type="PROSITE" id="PS51842"/>
    </source>
</evidence>
<feature type="region of interest" description="Disordered" evidence="4">
    <location>
        <begin position="1077"/>
        <end position="1148"/>
    </location>
</feature>